<dbReference type="InterPro" id="IPR020904">
    <property type="entry name" value="Sc_DH/Rdtase_CS"/>
</dbReference>
<dbReference type="FunFam" id="3.40.50.720:FF:000084">
    <property type="entry name" value="Short-chain dehydrogenase reductase"/>
    <property type="match status" value="1"/>
</dbReference>
<dbReference type="PANTHER" id="PTHR24321">
    <property type="entry name" value="DEHYDROGENASES, SHORT CHAIN"/>
    <property type="match status" value="1"/>
</dbReference>
<dbReference type="Gene3D" id="3.40.50.720">
    <property type="entry name" value="NAD(P)-binding Rossmann-like Domain"/>
    <property type="match status" value="1"/>
</dbReference>
<dbReference type="Pfam" id="PF13561">
    <property type="entry name" value="adh_short_C2"/>
    <property type="match status" value="1"/>
</dbReference>
<dbReference type="GO" id="GO:0016491">
    <property type="term" value="F:oxidoreductase activity"/>
    <property type="evidence" value="ECO:0007669"/>
    <property type="project" value="UniProtKB-KW"/>
</dbReference>
<organism evidence="3 4">
    <name type="scientific">Stenotrophomonas maltophilia</name>
    <name type="common">Pseudomonas maltophilia</name>
    <name type="synonym">Xanthomonas maltophilia</name>
    <dbReference type="NCBI Taxonomy" id="40324"/>
    <lineage>
        <taxon>Bacteria</taxon>
        <taxon>Pseudomonadati</taxon>
        <taxon>Pseudomonadota</taxon>
        <taxon>Gammaproteobacteria</taxon>
        <taxon>Lysobacterales</taxon>
        <taxon>Lysobacteraceae</taxon>
        <taxon>Stenotrophomonas</taxon>
        <taxon>Stenotrophomonas maltophilia group</taxon>
    </lineage>
</organism>
<dbReference type="RefSeq" id="WP_065181778.1">
    <property type="nucleotide sequence ID" value="NZ_LYVI01000003.1"/>
</dbReference>
<evidence type="ECO:0000313" key="3">
    <source>
        <dbReference type="EMBL" id="OBU62507.1"/>
    </source>
</evidence>
<dbReference type="PRINTS" id="PR00080">
    <property type="entry name" value="SDRFAMILY"/>
</dbReference>
<gene>
    <name evidence="3" type="ORF">A9K56_06775</name>
</gene>
<sequence>MSAVPPIAAWPAAPLAGKVVLVTGGANGIGRGIAQAVLGAGGRVLIGDLDTEAGHACLAEWHRDDDAAFQPLDITDEASVRAFIATAVQRFGGIDGLVNNAGIAGAHGTPLQDMAWDEWQRRLSSLHGAFLCSRHALPALSSGGAGAIINIASTRARQSEAHSEAYAAAKGGLVAFTHALAISAGPAVRVNSISPGWIGTSEWQAPSRRHAPEYSAIDHAQHPVGRVGRPEDIGALAVYLLSPLSGFTTGQDFIVDGGMTRKMIYAE</sequence>
<keyword evidence="2" id="KW-0560">Oxidoreductase</keyword>
<dbReference type="Proteomes" id="UP000092125">
    <property type="component" value="Unassembled WGS sequence"/>
</dbReference>
<dbReference type="AlphaFoldDB" id="A0AAP7GWA7"/>
<reference evidence="3 4" key="1">
    <citation type="submission" date="2016-05" db="EMBL/GenBank/DDBJ databases">
        <title>Draft Genome Sequences of Stenotrophomonas maltophilia Strains Sm32COP, Sm41DVV, Sm46PAILV, SmF3, SmF22, SmSOFb1 and SmCVFa1, Isolated from Different Manures, in France.</title>
        <authorList>
            <person name="Nazaret S."/>
            <person name="Bodilis J."/>
        </authorList>
    </citation>
    <scope>NUCLEOTIDE SEQUENCE [LARGE SCALE GENOMIC DNA]</scope>
    <source>
        <strain evidence="3 4">Sm41DVV</strain>
    </source>
</reference>
<name>A0AAP7GWA7_STEMA</name>
<dbReference type="InterPro" id="IPR002347">
    <property type="entry name" value="SDR_fam"/>
</dbReference>
<evidence type="ECO:0000256" key="1">
    <source>
        <dbReference type="ARBA" id="ARBA00006484"/>
    </source>
</evidence>
<dbReference type="PROSITE" id="PS00061">
    <property type="entry name" value="ADH_SHORT"/>
    <property type="match status" value="1"/>
</dbReference>
<accession>A0AAP7GWA7</accession>
<evidence type="ECO:0000313" key="4">
    <source>
        <dbReference type="Proteomes" id="UP000092125"/>
    </source>
</evidence>
<dbReference type="SUPFAM" id="SSF51735">
    <property type="entry name" value="NAD(P)-binding Rossmann-fold domains"/>
    <property type="match status" value="1"/>
</dbReference>
<dbReference type="EMBL" id="LYVI01000003">
    <property type="protein sequence ID" value="OBU62507.1"/>
    <property type="molecule type" value="Genomic_DNA"/>
</dbReference>
<dbReference type="InterPro" id="IPR036291">
    <property type="entry name" value="NAD(P)-bd_dom_sf"/>
</dbReference>
<dbReference type="PRINTS" id="PR00081">
    <property type="entry name" value="GDHRDH"/>
</dbReference>
<comment type="caution">
    <text evidence="3">The sequence shown here is derived from an EMBL/GenBank/DDBJ whole genome shotgun (WGS) entry which is preliminary data.</text>
</comment>
<protein>
    <submittedName>
        <fullName evidence="3">Oxidoreductase</fullName>
    </submittedName>
</protein>
<dbReference type="PANTHER" id="PTHR24321:SF8">
    <property type="entry name" value="ESTRADIOL 17-BETA-DEHYDROGENASE 8-RELATED"/>
    <property type="match status" value="1"/>
</dbReference>
<proteinExistence type="inferred from homology"/>
<evidence type="ECO:0000256" key="2">
    <source>
        <dbReference type="ARBA" id="ARBA00023002"/>
    </source>
</evidence>
<comment type="similarity">
    <text evidence="1">Belongs to the short-chain dehydrogenases/reductases (SDR) family.</text>
</comment>